<reference evidence="1 2" key="1">
    <citation type="submission" date="2020-04" db="EMBL/GenBank/DDBJ databases">
        <title>Genome sequencing of novel species.</title>
        <authorList>
            <person name="Heo J."/>
            <person name="Kim S.-J."/>
            <person name="Kim J.-S."/>
            <person name="Hong S.-B."/>
            <person name="Kwon S.-W."/>
        </authorList>
    </citation>
    <scope>NUCLEOTIDE SEQUENCE [LARGE SCALE GENOMIC DNA]</scope>
    <source>
        <strain evidence="1 2">F39-2</strain>
    </source>
</reference>
<dbReference type="AlphaFoldDB" id="A0A7L5E5C4"/>
<sequence>MQKKHQMNYQVEEISGYSYAVQLIPVTDSDKQLLNDKRGSEAIAKHYHEAVKSKFGAQIHIASFSSNPDFPYSATIECTAQSGSV</sequence>
<keyword evidence="2" id="KW-1185">Reference proteome</keyword>
<evidence type="ECO:0000313" key="1">
    <source>
        <dbReference type="EMBL" id="QJD96043.1"/>
    </source>
</evidence>
<accession>A0A7L5E5C4</accession>
<protein>
    <submittedName>
        <fullName evidence="1">Uncharacterized protein</fullName>
    </submittedName>
</protein>
<dbReference type="KEGG" id="mrob:HH214_09220"/>
<dbReference type="EMBL" id="CP051682">
    <property type="protein sequence ID" value="QJD96043.1"/>
    <property type="molecule type" value="Genomic_DNA"/>
</dbReference>
<name>A0A7L5E5C4_9SPHI</name>
<dbReference type="Proteomes" id="UP000503278">
    <property type="component" value="Chromosome"/>
</dbReference>
<gene>
    <name evidence="1" type="ORF">HH214_09220</name>
</gene>
<dbReference type="RefSeq" id="WP_169607113.1">
    <property type="nucleotide sequence ID" value="NZ_CP051682.1"/>
</dbReference>
<proteinExistence type="predicted"/>
<organism evidence="1 2">
    <name type="scientific">Mucilaginibacter robiniae</name>
    <dbReference type="NCBI Taxonomy" id="2728022"/>
    <lineage>
        <taxon>Bacteria</taxon>
        <taxon>Pseudomonadati</taxon>
        <taxon>Bacteroidota</taxon>
        <taxon>Sphingobacteriia</taxon>
        <taxon>Sphingobacteriales</taxon>
        <taxon>Sphingobacteriaceae</taxon>
        <taxon>Mucilaginibacter</taxon>
    </lineage>
</organism>
<evidence type="ECO:0000313" key="2">
    <source>
        <dbReference type="Proteomes" id="UP000503278"/>
    </source>
</evidence>